<organism evidence="1 2">
    <name type="scientific">Pseudomonas hefeiensis</name>
    <dbReference type="NCBI Taxonomy" id="2738125"/>
    <lineage>
        <taxon>Bacteria</taxon>
        <taxon>Pseudomonadati</taxon>
        <taxon>Pseudomonadota</taxon>
        <taxon>Gammaproteobacteria</taxon>
        <taxon>Pseudomonadales</taxon>
        <taxon>Pseudomonadaceae</taxon>
        <taxon>Pseudomonas</taxon>
    </lineage>
</organism>
<protein>
    <submittedName>
        <fullName evidence="1">Uncharacterized protein</fullName>
    </submittedName>
</protein>
<dbReference type="RefSeq" id="WP_305389413.1">
    <property type="nucleotide sequence ID" value="NZ_CP117426.1"/>
</dbReference>
<dbReference type="Proteomes" id="UP001230339">
    <property type="component" value="Chromosome"/>
</dbReference>
<accession>A0ABY9GGR4</accession>
<name>A0ABY9GGR4_9PSED</name>
<sequence>MHTVSETGASALSIPKGVGAFVDPVVDLALHKDFDSDSWFAIGHFEADGKVLNFLYHIMIFPQPGGGSAIQACVSVTNETTGWYRAEDVVVPLDQVVIADTGFDIQMPNGRMWDTLDDLRISATLAEGKGAMEIQDHATSPVILNGGTGV</sequence>
<reference evidence="1 2" key="1">
    <citation type="submission" date="2023-02" db="EMBL/GenBank/DDBJ databases">
        <title>Evolution of Hrp T3SS in non-pathogenic Pseudomonas fluorescens.</title>
        <authorList>
            <person name="Liao K."/>
            <person name="Wei H."/>
            <person name="Gu Y."/>
        </authorList>
    </citation>
    <scope>NUCLEOTIDE SEQUENCE [LARGE SCALE GENOMIC DNA]</scope>
    <source>
        <strain evidence="1 2">FP205</strain>
    </source>
</reference>
<proteinExistence type="predicted"/>
<keyword evidence="2" id="KW-1185">Reference proteome</keyword>
<dbReference type="EMBL" id="CP117449">
    <property type="protein sequence ID" value="WLH14741.1"/>
    <property type="molecule type" value="Genomic_DNA"/>
</dbReference>
<gene>
    <name evidence="1" type="ORF">PSH57_10695</name>
</gene>
<evidence type="ECO:0000313" key="2">
    <source>
        <dbReference type="Proteomes" id="UP001230339"/>
    </source>
</evidence>
<dbReference type="SUPFAM" id="SSF159245">
    <property type="entry name" value="AttH-like"/>
    <property type="match status" value="1"/>
</dbReference>
<evidence type="ECO:0000313" key="1">
    <source>
        <dbReference type="EMBL" id="WLH14741.1"/>
    </source>
</evidence>